<evidence type="ECO:0000313" key="2">
    <source>
        <dbReference type="Proteomes" id="UP001595075"/>
    </source>
</evidence>
<name>A0ABR4BY91_9HELO</name>
<organism evidence="1 2">
    <name type="scientific">Oculimacula yallundae</name>
    <dbReference type="NCBI Taxonomy" id="86028"/>
    <lineage>
        <taxon>Eukaryota</taxon>
        <taxon>Fungi</taxon>
        <taxon>Dikarya</taxon>
        <taxon>Ascomycota</taxon>
        <taxon>Pezizomycotina</taxon>
        <taxon>Leotiomycetes</taxon>
        <taxon>Helotiales</taxon>
        <taxon>Ploettnerulaceae</taxon>
        <taxon>Oculimacula</taxon>
    </lineage>
</organism>
<accession>A0ABR4BY91</accession>
<reference evidence="1 2" key="1">
    <citation type="journal article" date="2024" name="Commun. Biol.">
        <title>Comparative genomic analysis of thermophilic fungi reveals convergent evolutionary adaptations and gene losses.</title>
        <authorList>
            <person name="Steindorff A.S."/>
            <person name="Aguilar-Pontes M.V."/>
            <person name="Robinson A.J."/>
            <person name="Andreopoulos B."/>
            <person name="LaButti K."/>
            <person name="Kuo A."/>
            <person name="Mondo S."/>
            <person name="Riley R."/>
            <person name="Otillar R."/>
            <person name="Haridas S."/>
            <person name="Lipzen A."/>
            <person name="Grimwood J."/>
            <person name="Schmutz J."/>
            <person name="Clum A."/>
            <person name="Reid I.D."/>
            <person name="Moisan M.C."/>
            <person name="Butler G."/>
            <person name="Nguyen T.T.M."/>
            <person name="Dewar K."/>
            <person name="Conant G."/>
            <person name="Drula E."/>
            <person name="Henrissat B."/>
            <person name="Hansel C."/>
            <person name="Singer S."/>
            <person name="Hutchinson M.I."/>
            <person name="de Vries R.P."/>
            <person name="Natvig D.O."/>
            <person name="Powell A.J."/>
            <person name="Tsang A."/>
            <person name="Grigoriev I.V."/>
        </authorList>
    </citation>
    <scope>NUCLEOTIDE SEQUENCE [LARGE SCALE GENOMIC DNA]</scope>
    <source>
        <strain evidence="1 2">CBS 494.80</strain>
    </source>
</reference>
<protein>
    <submittedName>
        <fullName evidence="1">Uncharacterized protein</fullName>
    </submittedName>
</protein>
<dbReference type="EMBL" id="JAZHXI010000018">
    <property type="protein sequence ID" value="KAL2061688.1"/>
    <property type="molecule type" value="Genomic_DNA"/>
</dbReference>
<sequence>MFLDLLFMRSELSNSIIAF</sequence>
<gene>
    <name evidence="1" type="ORF">VTL71DRAFT_7066</name>
</gene>
<evidence type="ECO:0000313" key="1">
    <source>
        <dbReference type="EMBL" id="KAL2061688.1"/>
    </source>
</evidence>
<dbReference type="Proteomes" id="UP001595075">
    <property type="component" value="Unassembled WGS sequence"/>
</dbReference>
<keyword evidence="2" id="KW-1185">Reference proteome</keyword>
<comment type="caution">
    <text evidence="1">The sequence shown here is derived from an EMBL/GenBank/DDBJ whole genome shotgun (WGS) entry which is preliminary data.</text>
</comment>
<proteinExistence type="predicted"/>